<feature type="transmembrane region" description="Helical" evidence="1">
    <location>
        <begin position="21"/>
        <end position="41"/>
    </location>
</feature>
<dbReference type="PANTHER" id="PTHR33570:SF10">
    <property type="entry name" value="GAMMA-CARBOXYMUCONOLACTONE DECARBOXYLASE"/>
    <property type="match status" value="1"/>
</dbReference>
<dbReference type="InterPro" id="IPR052512">
    <property type="entry name" value="4CMD/NDH-1_regulator"/>
</dbReference>
<dbReference type="eggNOG" id="COG0599">
    <property type="taxonomic scope" value="Bacteria"/>
</dbReference>
<gene>
    <name evidence="3" type="ordered locus">Desti_1163</name>
</gene>
<sequence>MKSLHEVKLTLVRKSGTELGRLGMFCLIGSVCAFLALVPAINSGASMNSEQENERYKRGLTTLRSLDAEAADKVLSSLQDIAPDMAKFIIEFGYGDMYSRPALDPKSRQVATISALTALGNAKPQLKFHIAAALNVGLTPDEIIETMYVTTVFAGFPCGLNGINTAREVFQAKGVSVSATGTSPYGEKTGRRERGLEAVNLTSKGAGERVLKSLSDIAPDMGSFIIEFSYGDVISRNVLTPKHKEIAMIAVTAAKGTMEPQMKVHIHAALNVGCTKQEIVELMYHTAVYAGFPAALNGISAVREVFRQREQQESKP</sequence>
<keyword evidence="4" id="KW-1185">Reference proteome</keyword>
<keyword evidence="1" id="KW-0472">Membrane</keyword>
<name>I4C2T5_DESTA</name>
<evidence type="ECO:0000313" key="3">
    <source>
        <dbReference type="EMBL" id="AFM23876.1"/>
    </source>
</evidence>
<dbReference type="GO" id="GO:0051920">
    <property type="term" value="F:peroxiredoxin activity"/>
    <property type="evidence" value="ECO:0007669"/>
    <property type="project" value="InterPro"/>
</dbReference>
<dbReference type="PATRIC" id="fig|706587.4.peg.1326"/>
<dbReference type="KEGG" id="dti:Desti_1163"/>
<feature type="domain" description="Carboxymuconolactone decarboxylase-like" evidence="2">
    <location>
        <begin position="219"/>
        <end position="304"/>
    </location>
</feature>
<evidence type="ECO:0000259" key="2">
    <source>
        <dbReference type="Pfam" id="PF02627"/>
    </source>
</evidence>
<evidence type="ECO:0000256" key="1">
    <source>
        <dbReference type="SAM" id="Phobius"/>
    </source>
</evidence>
<dbReference type="Pfam" id="PF02627">
    <property type="entry name" value="CMD"/>
    <property type="match status" value="2"/>
</dbReference>
<dbReference type="Gene3D" id="1.20.1290.10">
    <property type="entry name" value="AhpD-like"/>
    <property type="match status" value="2"/>
</dbReference>
<proteinExistence type="predicted"/>
<dbReference type="AlphaFoldDB" id="I4C2T5"/>
<reference evidence="4" key="1">
    <citation type="submission" date="2012-06" db="EMBL/GenBank/DDBJ databases">
        <title>Complete sequence of chromosome of Desulfomonile tiedjei DSM 6799.</title>
        <authorList>
            <person name="Lucas S."/>
            <person name="Copeland A."/>
            <person name="Lapidus A."/>
            <person name="Glavina del Rio T."/>
            <person name="Dalin E."/>
            <person name="Tice H."/>
            <person name="Bruce D."/>
            <person name="Goodwin L."/>
            <person name="Pitluck S."/>
            <person name="Peters L."/>
            <person name="Ovchinnikova G."/>
            <person name="Zeytun A."/>
            <person name="Lu M."/>
            <person name="Kyrpides N."/>
            <person name="Mavromatis K."/>
            <person name="Ivanova N."/>
            <person name="Brettin T."/>
            <person name="Detter J.C."/>
            <person name="Han C."/>
            <person name="Larimer F."/>
            <person name="Land M."/>
            <person name="Hauser L."/>
            <person name="Markowitz V."/>
            <person name="Cheng J.-F."/>
            <person name="Hugenholtz P."/>
            <person name="Woyke T."/>
            <person name="Wu D."/>
            <person name="Spring S."/>
            <person name="Schroeder M."/>
            <person name="Brambilla E."/>
            <person name="Klenk H.-P."/>
            <person name="Eisen J.A."/>
        </authorList>
    </citation>
    <scope>NUCLEOTIDE SEQUENCE [LARGE SCALE GENOMIC DNA]</scope>
    <source>
        <strain evidence="4">ATCC 49306 / DSM 6799 / DCB-1</strain>
    </source>
</reference>
<dbReference type="Proteomes" id="UP000006055">
    <property type="component" value="Chromosome"/>
</dbReference>
<keyword evidence="1" id="KW-0812">Transmembrane</keyword>
<organism evidence="3 4">
    <name type="scientific">Desulfomonile tiedjei (strain ATCC 49306 / DSM 6799 / DCB-1)</name>
    <dbReference type="NCBI Taxonomy" id="706587"/>
    <lineage>
        <taxon>Bacteria</taxon>
        <taxon>Pseudomonadati</taxon>
        <taxon>Thermodesulfobacteriota</taxon>
        <taxon>Desulfomonilia</taxon>
        <taxon>Desulfomonilales</taxon>
        <taxon>Desulfomonilaceae</taxon>
        <taxon>Desulfomonile</taxon>
    </lineage>
</organism>
<feature type="domain" description="Carboxymuconolactone decarboxylase-like" evidence="2">
    <location>
        <begin position="83"/>
        <end position="157"/>
    </location>
</feature>
<dbReference type="HOGENOM" id="CLU_070025_0_1_7"/>
<dbReference type="InterPro" id="IPR029032">
    <property type="entry name" value="AhpD-like"/>
</dbReference>
<evidence type="ECO:0000313" key="4">
    <source>
        <dbReference type="Proteomes" id="UP000006055"/>
    </source>
</evidence>
<dbReference type="PANTHER" id="PTHR33570">
    <property type="entry name" value="4-CARBOXYMUCONOLACTONE DECARBOXYLASE FAMILY PROTEIN"/>
    <property type="match status" value="1"/>
</dbReference>
<accession>I4C2T5</accession>
<protein>
    <submittedName>
        <fullName evidence="3">Uncharacterized protein, gamma-carboxymuconolactone decarboxylase subunit like protein</fullName>
    </submittedName>
</protein>
<dbReference type="SUPFAM" id="SSF69118">
    <property type="entry name" value="AhpD-like"/>
    <property type="match status" value="1"/>
</dbReference>
<dbReference type="InterPro" id="IPR003779">
    <property type="entry name" value="CMD-like"/>
</dbReference>
<dbReference type="EMBL" id="CP003360">
    <property type="protein sequence ID" value="AFM23876.1"/>
    <property type="molecule type" value="Genomic_DNA"/>
</dbReference>
<keyword evidence="1" id="KW-1133">Transmembrane helix</keyword>
<dbReference type="RefSeq" id="WP_014809029.1">
    <property type="nucleotide sequence ID" value="NC_018025.1"/>
</dbReference>
<dbReference type="STRING" id="706587.Desti_1163"/>